<dbReference type="InterPro" id="IPR032675">
    <property type="entry name" value="LRR_dom_sf"/>
</dbReference>
<keyword evidence="2" id="KW-1185">Reference proteome</keyword>
<dbReference type="STRING" id="232089.SAMN05443544_1200"/>
<gene>
    <name evidence="1" type="ORF">SAMN05443544_1200</name>
</gene>
<reference evidence="2" key="1">
    <citation type="submission" date="2016-11" db="EMBL/GenBank/DDBJ databases">
        <authorList>
            <person name="Varghese N."/>
            <person name="Submissions S."/>
        </authorList>
    </citation>
    <scope>NUCLEOTIDE SEQUENCE [LARGE SCALE GENOMIC DNA]</scope>
    <source>
        <strain evidence="2">DSM 8595</strain>
    </source>
</reference>
<protein>
    <recommendedName>
        <fullName evidence="3">Leucine Rich repeat-containing protein</fullName>
    </recommendedName>
</protein>
<name>A0A1N6E8F5_9MICO</name>
<accession>A0A1N6E8F5</accession>
<evidence type="ECO:0000313" key="1">
    <source>
        <dbReference type="EMBL" id="SIN79197.1"/>
    </source>
</evidence>
<dbReference type="EMBL" id="FSRJ01000001">
    <property type="protein sequence ID" value="SIN79197.1"/>
    <property type="molecule type" value="Genomic_DNA"/>
</dbReference>
<dbReference type="SUPFAM" id="SSF52058">
    <property type="entry name" value="L domain-like"/>
    <property type="match status" value="1"/>
</dbReference>
<dbReference type="Gene3D" id="3.80.10.10">
    <property type="entry name" value="Ribonuclease Inhibitor"/>
    <property type="match status" value="1"/>
</dbReference>
<evidence type="ECO:0000313" key="2">
    <source>
        <dbReference type="Proteomes" id="UP000184699"/>
    </source>
</evidence>
<dbReference type="Proteomes" id="UP000184699">
    <property type="component" value="Unassembled WGS sequence"/>
</dbReference>
<dbReference type="RefSeq" id="WP_074259322.1">
    <property type="nucleotide sequence ID" value="NZ_FSRJ01000001.1"/>
</dbReference>
<evidence type="ECO:0008006" key="3">
    <source>
        <dbReference type="Google" id="ProtNLM"/>
    </source>
</evidence>
<organism evidence="1 2">
    <name type="scientific">Agromyces cerinus subsp. cerinus</name>
    <dbReference type="NCBI Taxonomy" id="232089"/>
    <lineage>
        <taxon>Bacteria</taxon>
        <taxon>Bacillati</taxon>
        <taxon>Actinomycetota</taxon>
        <taxon>Actinomycetes</taxon>
        <taxon>Micrococcales</taxon>
        <taxon>Microbacteriaceae</taxon>
        <taxon>Agromyces</taxon>
    </lineage>
</organism>
<dbReference type="OrthoDB" id="4873032at2"/>
<sequence>MTAARRSPARAAAQWRSDDVVWLDHVRLQPADAEWLSEVRRLTLWAVKVPPGLLAALPRLQWLDIRGGSGVSIEVVDECANLTYLAVNQIRGVHDLSALGRQSNLRLLSLYGLPQVHELPSLAELVHLRRVEIGSMKGLSGLGPVLEAPFLEEVLLMKAVGLSDTDPEAIAAHPSMRAFEWSALGGVPDATWVPVMDRVGLPSATVMHASDWFDRNP</sequence>
<dbReference type="AlphaFoldDB" id="A0A1N6E8F5"/>
<proteinExistence type="predicted"/>